<keyword evidence="1" id="KW-0812">Transmembrane</keyword>
<evidence type="ECO:0000313" key="3">
    <source>
        <dbReference type="Proteomes" id="UP001597519"/>
    </source>
</evidence>
<keyword evidence="3" id="KW-1185">Reference proteome</keyword>
<feature type="transmembrane region" description="Helical" evidence="1">
    <location>
        <begin position="134"/>
        <end position="154"/>
    </location>
</feature>
<keyword evidence="1" id="KW-0472">Membrane</keyword>
<organism evidence="2 3">
    <name type="scientific">Corticicoccus populi</name>
    <dbReference type="NCBI Taxonomy" id="1812821"/>
    <lineage>
        <taxon>Bacteria</taxon>
        <taxon>Bacillati</taxon>
        <taxon>Bacillota</taxon>
        <taxon>Bacilli</taxon>
        <taxon>Bacillales</taxon>
        <taxon>Staphylococcaceae</taxon>
        <taxon>Corticicoccus</taxon>
    </lineage>
</organism>
<dbReference type="Proteomes" id="UP001597519">
    <property type="component" value="Unassembled WGS sequence"/>
</dbReference>
<feature type="transmembrane region" description="Helical" evidence="1">
    <location>
        <begin position="102"/>
        <end position="127"/>
    </location>
</feature>
<dbReference type="EMBL" id="JBHUOQ010000003">
    <property type="protein sequence ID" value="MFD2830662.1"/>
    <property type="molecule type" value="Genomic_DNA"/>
</dbReference>
<name>A0ABW5WWH9_9STAP</name>
<feature type="transmembrane region" description="Helical" evidence="1">
    <location>
        <begin position="9"/>
        <end position="27"/>
    </location>
</feature>
<gene>
    <name evidence="2" type="ORF">ACFSX4_09320</name>
</gene>
<feature type="transmembrane region" description="Helical" evidence="1">
    <location>
        <begin position="174"/>
        <end position="196"/>
    </location>
</feature>
<reference evidence="3" key="1">
    <citation type="journal article" date="2019" name="Int. J. Syst. Evol. Microbiol.">
        <title>The Global Catalogue of Microorganisms (GCM) 10K type strain sequencing project: providing services to taxonomists for standard genome sequencing and annotation.</title>
        <authorList>
            <consortium name="The Broad Institute Genomics Platform"/>
            <consortium name="The Broad Institute Genome Sequencing Center for Infectious Disease"/>
            <person name="Wu L."/>
            <person name="Ma J."/>
        </authorList>
    </citation>
    <scope>NUCLEOTIDE SEQUENCE [LARGE SCALE GENOMIC DNA]</scope>
    <source>
        <strain evidence="3">KCTC 33575</strain>
    </source>
</reference>
<evidence type="ECO:0008006" key="4">
    <source>
        <dbReference type="Google" id="ProtNLM"/>
    </source>
</evidence>
<feature type="transmembrane region" description="Helical" evidence="1">
    <location>
        <begin position="72"/>
        <end position="96"/>
    </location>
</feature>
<keyword evidence="1" id="KW-1133">Transmembrane helix</keyword>
<comment type="caution">
    <text evidence="2">The sequence shown here is derived from an EMBL/GenBank/DDBJ whole genome shotgun (WGS) entry which is preliminary data.</text>
</comment>
<sequence>MIQQMKRDFFSLKMIFLFFTFIVPALYLVRNEFTTMGLLLSAFVVGMLVMNDEKFKLNKFFNSMPVNPSSLFWGRVTLVSLFGILWVILEILPFAVSGSIPMSFAAVSILIQSSMILILVPSGLSALQLIKGKLFRWVPLIISYFVLIFISLYITDLFMIILNTPEAETNTGTAFLTLASLVVFSIAYMYLSSFMYKRALQKRDLI</sequence>
<proteinExistence type="predicted"/>
<dbReference type="RefSeq" id="WP_377773906.1">
    <property type="nucleotide sequence ID" value="NZ_JBHUOQ010000003.1"/>
</dbReference>
<accession>A0ABW5WWH9</accession>
<evidence type="ECO:0000256" key="1">
    <source>
        <dbReference type="SAM" id="Phobius"/>
    </source>
</evidence>
<protein>
    <recommendedName>
        <fullName evidence="4">ABC-2 transporter permease</fullName>
    </recommendedName>
</protein>
<evidence type="ECO:0000313" key="2">
    <source>
        <dbReference type="EMBL" id="MFD2830662.1"/>
    </source>
</evidence>
<feature type="transmembrane region" description="Helical" evidence="1">
    <location>
        <begin position="33"/>
        <end position="51"/>
    </location>
</feature>